<reference evidence="7" key="1">
    <citation type="journal article" date="2020" name="Nature">
        <title>Giant virus diversity and host interactions through global metagenomics.</title>
        <authorList>
            <person name="Schulz F."/>
            <person name="Roux S."/>
            <person name="Paez-Espino D."/>
            <person name="Jungbluth S."/>
            <person name="Walsh D.A."/>
            <person name="Denef V.J."/>
            <person name="McMahon K.D."/>
            <person name="Konstantinidis K.T."/>
            <person name="Eloe-Fadrosh E.A."/>
            <person name="Kyrpides N.C."/>
            <person name="Woyke T."/>
        </authorList>
    </citation>
    <scope>NUCLEOTIDE SEQUENCE</scope>
    <source>
        <strain evidence="7">GVMAG-M-3300027708-5</strain>
    </source>
</reference>
<evidence type="ECO:0000259" key="6">
    <source>
        <dbReference type="Pfam" id="PF04116"/>
    </source>
</evidence>
<protein>
    <recommendedName>
        <fullName evidence="6">Fatty acid hydroxylase domain-containing protein</fullName>
    </recommendedName>
</protein>
<accession>A0A6C0JN50</accession>
<evidence type="ECO:0000256" key="1">
    <source>
        <dbReference type="ARBA" id="ARBA00004370"/>
    </source>
</evidence>
<dbReference type="AlphaFoldDB" id="A0A6C0JN50"/>
<feature type="transmembrane region" description="Helical" evidence="5">
    <location>
        <begin position="6"/>
        <end position="28"/>
    </location>
</feature>
<dbReference type="GO" id="GO:0016491">
    <property type="term" value="F:oxidoreductase activity"/>
    <property type="evidence" value="ECO:0007669"/>
    <property type="project" value="InterPro"/>
</dbReference>
<proteinExistence type="predicted"/>
<dbReference type="GO" id="GO:0016020">
    <property type="term" value="C:membrane"/>
    <property type="evidence" value="ECO:0007669"/>
    <property type="project" value="UniProtKB-SubCell"/>
</dbReference>
<evidence type="ECO:0000256" key="3">
    <source>
        <dbReference type="ARBA" id="ARBA00022989"/>
    </source>
</evidence>
<evidence type="ECO:0000256" key="2">
    <source>
        <dbReference type="ARBA" id="ARBA00022692"/>
    </source>
</evidence>
<keyword evidence="2 5" id="KW-0812">Transmembrane</keyword>
<feature type="transmembrane region" description="Helical" evidence="5">
    <location>
        <begin position="146"/>
        <end position="164"/>
    </location>
</feature>
<feature type="transmembrane region" description="Helical" evidence="5">
    <location>
        <begin position="49"/>
        <end position="67"/>
    </location>
</feature>
<dbReference type="InterPro" id="IPR006694">
    <property type="entry name" value="Fatty_acid_hydroxylase"/>
</dbReference>
<evidence type="ECO:0000256" key="5">
    <source>
        <dbReference type="SAM" id="Phobius"/>
    </source>
</evidence>
<keyword evidence="3 5" id="KW-1133">Transmembrane helix</keyword>
<dbReference type="InterPro" id="IPR050307">
    <property type="entry name" value="Sterol_Desaturase_Related"/>
</dbReference>
<evidence type="ECO:0000313" key="7">
    <source>
        <dbReference type="EMBL" id="QHU05104.1"/>
    </source>
</evidence>
<name>A0A6C0JN50_9ZZZZ</name>
<feature type="transmembrane region" description="Helical" evidence="5">
    <location>
        <begin position="79"/>
        <end position="99"/>
    </location>
</feature>
<feature type="domain" description="Fatty acid hydroxylase" evidence="6">
    <location>
        <begin position="88"/>
        <end position="203"/>
    </location>
</feature>
<feature type="transmembrane region" description="Helical" evidence="5">
    <location>
        <begin position="120"/>
        <end position="140"/>
    </location>
</feature>
<dbReference type="GO" id="GO:0005506">
    <property type="term" value="F:iron ion binding"/>
    <property type="evidence" value="ECO:0007669"/>
    <property type="project" value="InterPro"/>
</dbReference>
<evidence type="ECO:0000256" key="4">
    <source>
        <dbReference type="ARBA" id="ARBA00023136"/>
    </source>
</evidence>
<dbReference type="EMBL" id="MN740407">
    <property type="protein sequence ID" value="QHU05104.1"/>
    <property type="molecule type" value="Genomic_DNA"/>
</dbReference>
<feature type="transmembrane region" description="Helical" evidence="5">
    <location>
        <begin position="185"/>
        <end position="204"/>
    </location>
</feature>
<keyword evidence="4 5" id="KW-0472">Membrane</keyword>
<organism evidence="7">
    <name type="scientific">viral metagenome</name>
    <dbReference type="NCBI Taxonomy" id="1070528"/>
    <lineage>
        <taxon>unclassified sequences</taxon>
        <taxon>metagenomes</taxon>
        <taxon>organismal metagenomes</taxon>
    </lineage>
</organism>
<dbReference type="Pfam" id="PF04116">
    <property type="entry name" value="FA_hydroxylase"/>
    <property type="match status" value="1"/>
</dbReference>
<dbReference type="PANTHER" id="PTHR11863">
    <property type="entry name" value="STEROL DESATURASE"/>
    <property type="match status" value="1"/>
</dbReference>
<comment type="subcellular location">
    <subcellularLocation>
        <location evidence="1">Membrane</location>
    </subcellularLocation>
</comment>
<sequence>MNILISFGIIVSTFTFSTLTSFLICYANNCPFINPIFSKEERISRMNEYLRNVPVLIIQSTGLMYFVSDNLIPYQQHSLVQSLYSMSLYCLLIEANYYIYHRIIHKYYYTSVHKKHHANVVVYPFDTFYLTGLDDLASIVSIGLPIVFVNISVYEQIVILYLYITSSYLSHSELYWSHHSIHHKFLNYNYCILFPIFDVIFGTYRSYKSFTPLTS</sequence>
<dbReference type="GO" id="GO:0008610">
    <property type="term" value="P:lipid biosynthetic process"/>
    <property type="evidence" value="ECO:0007669"/>
    <property type="project" value="InterPro"/>
</dbReference>